<dbReference type="SUPFAM" id="SSF46785">
    <property type="entry name" value="Winged helix' DNA-binding domain"/>
    <property type="match status" value="1"/>
</dbReference>
<dbReference type="PROSITE" id="PS51197">
    <property type="entry name" value="HTH_RRF2_2"/>
    <property type="match status" value="1"/>
</dbReference>
<accession>A0A134CHN0</accession>
<evidence type="ECO:0000313" key="2">
    <source>
        <dbReference type="Proteomes" id="UP000070160"/>
    </source>
</evidence>
<sequence length="138" mass="16195">MIITRETDYAIRILRALARSDLKSIREICETEYMPQQFAYKIAKKLEIAGLIEVIRGAQGGCRLKKDLHEITLWEVIHVMDRENMVTSCLNDSFVCMYRDTYDNCVMHESLCEVQDHIEAYLKTLTIYDLVFVHSRDK</sequence>
<dbReference type="InterPro" id="IPR036390">
    <property type="entry name" value="WH_DNA-bd_sf"/>
</dbReference>
<dbReference type="GO" id="GO:0003700">
    <property type="term" value="F:DNA-binding transcription factor activity"/>
    <property type="evidence" value="ECO:0007669"/>
    <property type="project" value="TreeGrafter"/>
</dbReference>
<dbReference type="NCBIfam" id="TIGR00738">
    <property type="entry name" value="rrf2_super"/>
    <property type="match status" value="1"/>
</dbReference>
<dbReference type="AlphaFoldDB" id="A0A134CHN0"/>
<dbReference type="Proteomes" id="UP000070160">
    <property type="component" value="Unassembled WGS sequence"/>
</dbReference>
<comment type="caution">
    <text evidence="1">The sequence shown here is derived from an EMBL/GenBank/DDBJ whole genome shotgun (WGS) entry which is preliminary data.</text>
</comment>
<dbReference type="STRING" id="1588748.HMPREF3182_00743"/>
<dbReference type="InterPro" id="IPR036388">
    <property type="entry name" value="WH-like_DNA-bd_sf"/>
</dbReference>
<reference evidence="2" key="1">
    <citation type="submission" date="2016-01" db="EMBL/GenBank/DDBJ databases">
        <authorList>
            <person name="Mitreva M."/>
            <person name="Pepin K.H."/>
            <person name="Mihindukulasuriya K.A."/>
            <person name="Fulton R."/>
            <person name="Fronick C."/>
            <person name="O'Laughlin M."/>
            <person name="Miner T."/>
            <person name="Herter B."/>
            <person name="Rosa B.A."/>
            <person name="Cordes M."/>
            <person name="Tomlinson C."/>
            <person name="Wollam A."/>
            <person name="Palsikar V.B."/>
            <person name="Mardis E.R."/>
            <person name="Wilson R.K."/>
        </authorList>
    </citation>
    <scope>NUCLEOTIDE SEQUENCE [LARGE SCALE GENOMIC DNA]</scope>
    <source>
        <strain evidence="2">KA00182</strain>
    </source>
</reference>
<organism evidence="1 2">
    <name type="scientific">Megasphaera hutchinsoni</name>
    <dbReference type="NCBI Taxonomy" id="1588748"/>
    <lineage>
        <taxon>Bacteria</taxon>
        <taxon>Bacillati</taxon>
        <taxon>Bacillota</taxon>
        <taxon>Negativicutes</taxon>
        <taxon>Veillonellales</taxon>
        <taxon>Veillonellaceae</taxon>
        <taxon>Megasphaera</taxon>
    </lineage>
</organism>
<gene>
    <name evidence="1" type="ORF">HMPREF3182_00743</name>
</gene>
<dbReference type="Pfam" id="PF02082">
    <property type="entry name" value="Rrf2"/>
    <property type="match status" value="1"/>
</dbReference>
<dbReference type="Gene3D" id="1.10.10.10">
    <property type="entry name" value="Winged helix-like DNA-binding domain superfamily/Winged helix DNA-binding domain"/>
    <property type="match status" value="1"/>
</dbReference>
<dbReference type="PATRIC" id="fig|1588748.3.peg.707"/>
<evidence type="ECO:0000313" key="1">
    <source>
        <dbReference type="EMBL" id="KXB91720.1"/>
    </source>
</evidence>
<dbReference type="EMBL" id="LSDT01000028">
    <property type="protein sequence ID" value="KXB91720.1"/>
    <property type="molecule type" value="Genomic_DNA"/>
</dbReference>
<dbReference type="PANTHER" id="PTHR33221">
    <property type="entry name" value="WINGED HELIX-TURN-HELIX TRANSCRIPTIONAL REGULATOR, RRF2 FAMILY"/>
    <property type="match status" value="1"/>
</dbReference>
<dbReference type="RefSeq" id="WP_007393109.1">
    <property type="nucleotide sequence ID" value="NZ_KQ960941.1"/>
</dbReference>
<keyword evidence="2" id="KW-1185">Reference proteome</keyword>
<name>A0A134CHN0_9FIRM</name>
<protein>
    <submittedName>
        <fullName evidence="1">Transcriptional regulator, Rrf2 family</fullName>
    </submittedName>
</protein>
<dbReference type="PANTHER" id="PTHR33221:SF2">
    <property type="entry name" value="TRANSCRIPTIONAL REGULATOR"/>
    <property type="match status" value="1"/>
</dbReference>
<dbReference type="InterPro" id="IPR000944">
    <property type="entry name" value="Tscrpt_reg_Rrf2"/>
</dbReference>
<proteinExistence type="predicted"/>
<dbReference type="GO" id="GO:0005829">
    <property type="term" value="C:cytosol"/>
    <property type="evidence" value="ECO:0007669"/>
    <property type="project" value="TreeGrafter"/>
</dbReference>